<feature type="region of interest" description="Disordered" evidence="3">
    <location>
        <begin position="287"/>
        <end position="355"/>
    </location>
</feature>
<feature type="compositionally biased region" description="Polar residues" evidence="3">
    <location>
        <begin position="342"/>
        <end position="354"/>
    </location>
</feature>
<evidence type="ECO:0000256" key="3">
    <source>
        <dbReference type="SAM" id="MobiDB-lite"/>
    </source>
</evidence>
<dbReference type="GO" id="GO:0090575">
    <property type="term" value="C:RNA polymerase II transcription regulator complex"/>
    <property type="evidence" value="ECO:0007669"/>
    <property type="project" value="TreeGrafter"/>
</dbReference>
<evidence type="ECO:0000313" key="5">
    <source>
        <dbReference type="EMBL" id="PKI83778.1"/>
    </source>
</evidence>
<reference evidence="5 6" key="1">
    <citation type="submission" date="2017-10" db="EMBL/GenBank/DDBJ databases">
        <title>A novel species of cold-tolerant Malassezia isolated from bats.</title>
        <authorList>
            <person name="Lorch J.M."/>
            <person name="Palmer J.M."/>
            <person name="Vanderwolf K.J."/>
            <person name="Schmidt K.Z."/>
            <person name="Verant M.L."/>
            <person name="Weller T.J."/>
            <person name="Blehert D.S."/>
        </authorList>
    </citation>
    <scope>NUCLEOTIDE SEQUENCE [LARGE SCALE GENOMIC DNA]</scope>
    <source>
        <strain evidence="5 6">NWHC:44797-103</strain>
    </source>
</reference>
<feature type="region of interest" description="Disordered" evidence="3">
    <location>
        <begin position="460"/>
        <end position="479"/>
    </location>
</feature>
<dbReference type="EMBL" id="KZ454990">
    <property type="protein sequence ID" value="PKI83778.1"/>
    <property type="molecule type" value="Genomic_DNA"/>
</dbReference>
<protein>
    <recommendedName>
        <fullName evidence="4">BZIP domain-containing protein</fullName>
    </recommendedName>
</protein>
<feature type="compositionally biased region" description="Low complexity" evidence="3">
    <location>
        <begin position="129"/>
        <end position="139"/>
    </location>
</feature>
<keyword evidence="6" id="KW-1185">Reference proteome</keyword>
<sequence>MSVAAVNPLVQLQGGGSPQGATEEVIQPSKEWVLPARGKPGRKPAATVPLTKRKAQNRASQRAFRERRHAYLAELEEKVARYEAREIDANVQMQRIALQCREEAAHLRQKNEALGARCEHLEKQLRVLSTRSSSGTSPRTPHDLPVNTPKLGLIKQEDQAPRRPSGIRHTSASPDNMQETSEDEPFAPLLMTRGGSVAGENVDLRFDCGFCPDQGLCVCRGKARLDFDEDGGNVPPTPGAPLQSAMPVQPGSAAVPLSRNQLRKTRLWPTQAGSPGMTMDMPMNAGSPMSPRMSAPWAPSPAGSMRLAPSPVSSVRLAASPGGARMRPVVPRPRPRLWSISEPEQSKPTQSPRNVRTPMGYASAGSPGSALHQDYLATEDDPALQEFYSAVSRNVKHPVSTQRKESAASPPMAMGNPALAPSLGAKESVPQAFRRLRNHPNFTKFSGGLETLADVVTRGVSEEQGASRKTAPELEKGTDIKAPNGAAVTKSALQTAAPSAAAILTAPTPPSMYSLRRTAHAEDEGMHERRKRMRVNMSEMYVRSEAVSEALKMLDRPKSDALTQEDEAQSAASPSAASVTTPSSRLPWPRR</sequence>
<feature type="region of interest" description="Disordered" evidence="3">
    <location>
        <begin position="552"/>
        <end position="591"/>
    </location>
</feature>
<feature type="region of interest" description="Disordered" evidence="3">
    <location>
        <begin position="395"/>
        <end position="416"/>
    </location>
</feature>
<dbReference type="OrthoDB" id="5374328at2759"/>
<accession>A0A2N1JB33</accession>
<dbReference type="STRING" id="2020962.A0A2N1JB33"/>
<gene>
    <name evidence="5" type="ORF">MVES_001977</name>
</gene>
<dbReference type="PROSITE" id="PS00036">
    <property type="entry name" value="BZIP_BASIC"/>
    <property type="match status" value="1"/>
</dbReference>
<dbReference type="CDD" id="cd14688">
    <property type="entry name" value="bZIP_YAP"/>
    <property type="match status" value="1"/>
</dbReference>
<feature type="region of interest" description="Disordered" evidence="3">
    <location>
        <begin position="129"/>
        <end position="182"/>
    </location>
</feature>
<evidence type="ECO:0000256" key="1">
    <source>
        <dbReference type="ARBA" id="ARBA00004123"/>
    </source>
</evidence>
<dbReference type="Gene3D" id="1.20.5.170">
    <property type="match status" value="1"/>
</dbReference>
<dbReference type="Proteomes" id="UP000232875">
    <property type="component" value="Unassembled WGS sequence"/>
</dbReference>
<dbReference type="PANTHER" id="PTHR40621:SF7">
    <property type="entry name" value="BZIP DOMAIN-CONTAINING PROTEIN"/>
    <property type="match status" value="1"/>
</dbReference>
<dbReference type="InterPro" id="IPR004827">
    <property type="entry name" value="bZIP"/>
</dbReference>
<feature type="compositionally biased region" description="Basic and acidic residues" evidence="3">
    <location>
        <begin position="470"/>
        <end position="479"/>
    </location>
</feature>
<dbReference type="InterPro" id="IPR018287">
    <property type="entry name" value="Hap4_TF_heteromerisation"/>
</dbReference>
<proteinExistence type="predicted"/>
<dbReference type="AlphaFoldDB" id="A0A2N1JB33"/>
<feature type="domain" description="BZIP" evidence="4">
    <location>
        <begin position="52"/>
        <end position="67"/>
    </location>
</feature>
<evidence type="ECO:0000256" key="2">
    <source>
        <dbReference type="ARBA" id="ARBA00023242"/>
    </source>
</evidence>
<dbReference type="InterPro" id="IPR050936">
    <property type="entry name" value="AP-1-like"/>
</dbReference>
<dbReference type="SUPFAM" id="SSF57959">
    <property type="entry name" value="Leucine zipper domain"/>
    <property type="match status" value="1"/>
</dbReference>
<feature type="compositionally biased region" description="Low complexity" evidence="3">
    <location>
        <begin position="570"/>
        <end position="584"/>
    </location>
</feature>
<dbReference type="GO" id="GO:0001228">
    <property type="term" value="F:DNA-binding transcription activator activity, RNA polymerase II-specific"/>
    <property type="evidence" value="ECO:0007669"/>
    <property type="project" value="TreeGrafter"/>
</dbReference>
<evidence type="ECO:0000313" key="6">
    <source>
        <dbReference type="Proteomes" id="UP000232875"/>
    </source>
</evidence>
<dbReference type="InterPro" id="IPR046347">
    <property type="entry name" value="bZIP_sf"/>
</dbReference>
<evidence type="ECO:0000259" key="4">
    <source>
        <dbReference type="PROSITE" id="PS00036"/>
    </source>
</evidence>
<comment type="subcellular location">
    <subcellularLocation>
        <location evidence="1">Nucleus</location>
    </subcellularLocation>
</comment>
<name>A0A2N1JB33_9BASI</name>
<dbReference type="GO" id="GO:0000976">
    <property type="term" value="F:transcription cis-regulatory region binding"/>
    <property type="evidence" value="ECO:0007669"/>
    <property type="project" value="InterPro"/>
</dbReference>
<dbReference type="PANTHER" id="PTHR40621">
    <property type="entry name" value="TRANSCRIPTION FACTOR KAPC-RELATED"/>
    <property type="match status" value="1"/>
</dbReference>
<dbReference type="SMART" id="SM00338">
    <property type="entry name" value="BRLZ"/>
    <property type="match status" value="1"/>
</dbReference>
<organism evidence="5 6">
    <name type="scientific">Malassezia vespertilionis</name>
    <dbReference type="NCBI Taxonomy" id="2020962"/>
    <lineage>
        <taxon>Eukaryota</taxon>
        <taxon>Fungi</taxon>
        <taxon>Dikarya</taxon>
        <taxon>Basidiomycota</taxon>
        <taxon>Ustilaginomycotina</taxon>
        <taxon>Malasseziomycetes</taxon>
        <taxon>Malasseziales</taxon>
        <taxon>Malasseziaceae</taxon>
        <taxon>Malassezia</taxon>
    </lineage>
</organism>
<feature type="compositionally biased region" description="Polar residues" evidence="3">
    <location>
        <begin position="168"/>
        <end position="179"/>
    </location>
</feature>
<keyword evidence="2" id="KW-0539">Nucleus</keyword>
<dbReference type="Pfam" id="PF10297">
    <property type="entry name" value="Hap4_Hap_bind"/>
    <property type="match status" value="1"/>
</dbReference>
<feature type="region of interest" description="Disordered" evidence="3">
    <location>
        <begin position="1"/>
        <end position="22"/>
    </location>
</feature>